<protein>
    <submittedName>
        <fullName evidence="5">Uncharacterized protein</fullName>
    </submittedName>
</protein>
<dbReference type="OrthoDB" id="1746609at2759"/>
<evidence type="ECO:0000313" key="5">
    <source>
        <dbReference type="EMBL" id="KDP42207.1"/>
    </source>
</evidence>
<dbReference type="EMBL" id="KK914309">
    <property type="protein sequence ID" value="KDP42207.1"/>
    <property type="molecule type" value="Genomic_DNA"/>
</dbReference>
<dbReference type="InterPro" id="IPR030184">
    <property type="entry name" value="WAT1-related"/>
</dbReference>
<feature type="transmembrane region" description="Helical" evidence="4">
    <location>
        <begin position="87"/>
        <end position="108"/>
    </location>
</feature>
<dbReference type="Proteomes" id="UP000027138">
    <property type="component" value="Unassembled WGS sequence"/>
</dbReference>
<proteinExistence type="predicted"/>
<organism evidence="5 6">
    <name type="scientific">Jatropha curcas</name>
    <name type="common">Barbados nut</name>
    <dbReference type="NCBI Taxonomy" id="180498"/>
    <lineage>
        <taxon>Eukaryota</taxon>
        <taxon>Viridiplantae</taxon>
        <taxon>Streptophyta</taxon>
        <taxon>Embryophyta</taxon>
        <taxon>Tracheophyta</taxon>
        <taxon>Spermatophyta</taxon>
        <taxon>Magnoliopsida</taxon>
        <taxon>eudicotyledons</taxon>
        <taxon>Gunneridae</taxon>
        <taxon>Pentapetalae</taxon>
        <taxon>rosids</taxon>
        <taxon>fabids</taxon>
        <taxon>Malpighiales</taxon>
        <taxon>Euphorbiaceae</taxon>
        <taxon>Crotonoideae</taxon>
        <taxon>Jatropheae</taxon>
        <taxon>Jatropha</taxon>
    </lineage>
</organism>
<evidence type="ECO:0000313" key="6">
    <source>
        <dbReference type="Proteomes" id="UP000027138"/>
    </source>
</evidence>
<keyword evidence="2 4" id="KW-1133">Transmembrane helix</keyword>
<keyword evidence="6" id="KW-1185">Reference proteome</keyword>
<feature type="transmembrane region" description="Helical" evidence="4">
    <location>
        <begin position="55"/>
        <end position="75"/>
    </location>
</feature>
<evidence type="ECO:0000256" key="4">
    <source>
        <dbReference type="SAM" id="Phobius"/>
    </source>
</evidence>
<dbReference type="AlphaFoldDB" id="A0A067L1D7"/>
<feature type="transmembrane region" description="Helical" evidence="4">
    <location>
        <begin position="123"/>
        <end position="144"/>
    </location>
</feature>
<dbReference type="STRING" id="180498.A0A067L1D7"/>
<name>A0A067L1D7_JATCU</name>
<evidence type="ECO:0000256" key="2">
    <source>
        <dbReference type="ARBA" id="ARBA00022989"/>
    </source>
</evidence>
<sequence length="151" mass="16427">MEKLEFRLQSSQAKSIGTILSVAGELIVTLYKGQLIIANVASQIDEQLLLLSSNWVSGGIFCAVGALCLASLYIVQTWILKEYPTELMVTLISCIFVTLLSAVVSLIVEKDSNAWILKPDVELTAILCSAIFAVSLRSVVHAWACRKKGPL</sequence>
<dbReference type="GO" id="GO:0016020">
    <property type="term" value="C:membrane"/>
    <property type="evidence" value="ECO:0007669"/>
    <property type="project" value="InterPro"/>
</dbReference>
<dbReference type="PANTHER" id="PTHR31218">
    <property type="entry name" value="WAT1-RELATED PROTEIN"/>
    <property type="match status" value="1"/>
</dbReference>
<dbReference type="GO" id="GO:0022857">
    <property type="term" value="F:transmembrane transporter activity"/>
    <property type="evidence" value="ECO:0007669"/>
    <property type="project" value="InterPro"/>
</dbReference>
<accession>A0A067L1D7</accession>
<reference evidence="5 6" key="1">
    <citation type="journal article" date="2014" name="PLoS ONE">
        <title>Global Analysis of Gene Expression Profiles in Physic Nut (Jatropha curcas L.) Seedlings Exposed to Salt Stress.</title>
        <authorList>
            <person name="Zhang L."/>
            <person name="Zhang C."/>
            <person name="Wu P."/>
            <person name="Chen Y."/>
            <person name="Li M."/>
            <person name="Jiang H."/>
            <person name="Wu G."/>
        </authorList>
    </citation>
    <scope>NUCLEOTIDE SEQUENCE [LARGE SCALE GENOMIC DNA]</scope>
    <source>
        <strain evidence="6">cv. GZQX0401</strain>
        <tissue evidence="5">Young leaves</tissue>
    </source>
</reference>
<evidence type="ECO:0000256" key="1">
    <source>
        <dbReference type="ARBA" id="ARBA00022692"/>
    </source>
</evidence>
<keyword evidence="3 4" id="KW-0472">Membrane</keyword>
<gene>
    <name evidence="5" type="ORF">JCGZ_02937</name>
</gene>
<keyword evidence="1 4" id="KW-0812">Transmembrane</keyword>
<evidence type="ECO:0000256" key="3">
    <source>
        <dbReference type="ARBA" id="ARBA00023136"/>
    </source>
</evidence>